<dbReference type="Proteomes" id="UP000749646">
    <property type="component" value="Unassembled WGS sequence"/>
</dbReference>
<name>A0A9P6IRW6_9FUNG</name>
<feature type="non-terminal residue" evidence="1">
    <location>
        <position position="102"/>
    </location>
</feature>
<reference evidence="1" key="1">
    <citation type="journal article" date="2020" name="Fungal Divers.">
        <title>Resolving the Mortierellaceae phylogeny through synthesis of multi-gene phylogenetics and phylogenomics.</title>
        <authorList>
            <person name="Vandepol N."/>
            <person name="Liber J."/>
            <person name="Desiro A."/>
            <person name="Na H."/>
            <person name="Kennedy M."/>
            <person name="Barry K."/>
            <person name="Grigoriev I.V."/>
            <person name="Miller A.N."/>
            <person name="O'Donnell K."/>
            <person name="Stajich J.E."/>
            <person name="Bonito G."/>
        </authorList>
    </citation>
    <scope>NUCLEOTIDE SEQUENCE</scope>
    <source>
        <strain evidence="1">MES-2147</strain>
    </source>
</reference>
<gene>
    <name evidence="1" type="ORF">BGZ65_011100</name>
</gene>
<dbReference type="AlphaFoldDB" id="A0A9P6IRW6"/>
<keyword evidence="2" id="KW-1185">Reference proteome</keyword>
<evidence type="ECO:0000313" key="1">
    <source>
        <dbReference type="EMBL" id="KAF9945152.1"/>
    </source>
</evidence>
<sequence length="102" mass="11307">MSMHAAAIHYPGTSSSQSGITAFSLRRYRVTSGSIITVLWSCGLVRVDAFDMRIRLHPPSQSEGTPVVKVRRLENFETDETAWQRLTTWASVAGDLKVIGKN</sequence>
<evidence type="ECO:0000313" key="2">
    <source>
        <dbReference type="Proteomes" id="UP000749646"/>
    </source>
</evidence>
<comment type="caution">
    <text evidence="1">The sequence shown here is derived from an EMBL/GenBank/DDBJ whole genome shotgun (WGS) entry which is preliminary data.</text>
</comment>
<proteinExistence type="predicted"/>
<protein>
    <submittedName>
        <fullName evidence="1">Uncharacterized protein</fullName>
    </submittedName>
</protein>
<organism evidence="1 2">
    <name type="scientific">Modicella reniformis</name>
    <dbReference type="NCBI Taxonomy" id="1440133"/>
    <lineage>
        <taxon>Eukaryota</taxon>
        <taxon>Fungi</taxon>
        <taxon>Fungi incertae sedis</taxon>
        <taxon>Mucoromycota</taxon>
        <taxon>Mortierellomycotina</taxon>
        <taxon>Mortierellomycetes</taxon>
        <taxon>Mortierellales</taxon>
        <taxon>Mortierellaceae</taxon>
        <taxon>Modicella</taxon>
    </lineage>
</organism>
<accession>A0A9P6IRW6</accession>
<dbReference type="EMBL" id="JAAAHW010008097">
    <property type="protein sequence ID" value="KAF9945152.1"/>
    <property type="molecule type" value="Genomic_DNA"/>
</dbReference>